<name>A0A0S2IXQ2_LEPBO</name>
<reference evidence="1 2" key="1">
    <citation type="journal article" date="2015" name="PLoS Negl. Trop. Dis.">
        <title>Distribution of Plasmids in Distinct Leptospira Pathogenic Species.</title>
        <authorList>
            <person name="Wang Y."/>
            <person name="Zhuang X."/>
            <person name="Zhong Y."/>
            <person name="Zhang C."/>
            <person name="Zhang Y."/>
            <person name="Zeng L."/>
            <person name="Zhu Y."/>
            <person name="He P."/>
            <person name="Dong K."/>
            <person name="Pal U."/>
            <person name="Guo X."/>
            <person name="Qin J."/>
        </authorList>
    </citation>
    <scope>NUCLEOTIDE SEQUENCE [LARGE SCALE GENOMIC DNA]</scope>
    <source>
        <strain evidence="1 2">56604</strain>
    </source>
</reference>
<dbReference type="AlphaFoldDB" id="A0A0S2IXQ2"/>
<organism evidence="1">
    <name type="scientific">Leptospira borgpetersenii serovar Ballum</name>
    <dbReference type="NCBI Taxonomy" id="280505"/>
    <lineage>
        <taxon>Bacteria</taxon>
        <taxon>Pseudomonadati</taxon>
        <taxon>Spirochaetota</taxon>
        <taxon>Spirochaetia</taxon>
        <taxon>Leptospirales</taxon>
        <taxon>Leptospiraceae</taxon>
        <taxon>Leptospira</taxon>
    </lineage>
</organism>
<protein>
    <submittedName>
        <fullName evidence="1">Integrase core domain protein</fullName>
    </submittedName>
</protein>
<dbReference type="PATRIC" id="fig|280505.15.peg.4184"/>
<evidence type="ECO:0000313" key="2">
    <source>
        <dbReference type="Proteomes" id="UP000058857"/>
    </source>
</evidence>
<evidence type="ECO:0000313" key="1">
    <source>
        <dbReference type="EMBL" id="ALO28409.1"/>
    </source>
</evidence>
<gene>
    <name evidence="1" type="ORF">LBBP_04295</name>
</gene>
<dbReference type="Proteomes" id="UP000058857">
    <property type="component" value="Chromosome 2"/>
</dbReference>
<proteinExistence type="predicted"/>
<dbReference type="EMBL" id="CP012030">
    <property type="protein sequence ID" value="ALO28409.1"/>
    <property type="molecule type" value="Genomic_DNA"/>
</dbReference>
<accession>A0A0S2IXQ2</accession>
<sequence length="107" mass="12240">MRRLLEYKTPEKIYMTSDRVFPIKIPEIAYATNIVVKTVLDDGTAKIRSNIESSFGSPLIGERVGFEEISERLCKIYFTNAVLGMLDLFTGKVLKYETSVYNYNESV</sequence>